<sequence length="73" mass="8287">MARPEPECVIDLEQTHTDLSSAPALIRERVRLINLPQVCKVLDRSERENESPPAVIQSWVTDAFPHKEQELGP</sequence>
<evidence type="ECO:0000313" key="3">
    <source>
        <dbReference type="Proteomes" id="UP000824219"/>
    </source>
</evidence>
<protein>
    <submittedName>
        <fullName evidence="2">Uncharacterized protein</fullName>
    </submittedName>
</protein>
<feature type="compositionally biased region" description="Basic and acidic residues" evidence="1">
    <location>
        <begin position="64"/>
        <end position="73"/>
    </location>
</feature>
<gene>
    <name evidence="2" type="ORF">KOW79_002934</name>
</gene>
<reference evidence="2 3" key="1">
    <citation type="submission" date="2021-06" db="EMBL/GenBank/DDBJ databases">
        <title>Chromosome-level genome assembly of the red-tail catfish (Hemibagrus wyckioides).</title>
        <authorList>
            <person name="Shao F."/>
        </authorList>
    </citation>
    <scope>NUCLEOTIDE SEQUENCE [LARGE SCALE GENOMIC DNA]</scope>
    <source>
        <strain evidence="2">EC202008001</strain>
        <tissue evidence="2">Blood</tissue>
    </source>
</reference>
<dbReference type="AlphaFoldDB" id="A0A9D3P4T9"/>
<comment type="caution">
    <text evidence="2">The sequence shown here is derived from an EMBL/GenBank/DDBJ whole genome shotgun (WGS) entry which is preliminary data.</text>
</comment>
<keyword evidence="3" id="KW-1185">Reference proteome</keyword>
<accession>A0A9D3P4T9</accession>
<evidence type="ECO:0000256" key="1">
    <source>
        <dbReference type="SAM" id="MobiDB-lite"/>
    </source>
</evidence>
<organism evidence="2 3">
    <name type="scientific">Hemibagrus wyckioides</name>
    <dbReference type="NCBI Taxonomy" id="337641"/>
    <lineage>
        <taxon>Eukaryota</taxon>
        <taxon>Metazoa</taxon>
        <taxon>Chordata</taxon>
        <taxon>Craniata</taxon>
        <taxon>Vertebrata</taxon>
        <taxon>Euteleostomi</taxon>
        <taxon>Actinopterygii</taxon>
        <taxon>Neopterygii</taxon>
        <taxon>Teleostei</taxon>
        <taxon>Ostariophysi</taxon>
        <taxon>Siluriformes</taxon>
        <taxon>Bagridae</taxon>
        <taxon>Hemibagrus</taxon>
    </lineage>
</organism>
<proteinExistence type="predicted"/>
<name>A0A9D3P4T9_9TELE</name>
<feature type="region of interest" description="Disordered" evidence="1">
    <location>
        <begin position="44"/>
        <end position="73"/>
    </location>
</feature>
<dbReference type="Proteomes" id="UP000824219">
    <property type="component" value="Linkage Group LG03"/>
</dbReference>
<evidence type="ECO:0000313" key="2">
    <source>
        <dbReference type="EMBL" id="KAG7334527.1"/>
    </source>
</evidence>
<dbReference type="EMBL" id="JAHKSW010000003">
    <property type="protein sequence ID" value="KAG7334527.1"/>
    <property type="molecule type" value="Genomic_DNA"/>
</dbReference>